<comment type="caution">
    <text evidence="1">The sequence shown here is derived from an EMBL/GenBank/DDBJ whole genome shotgun (WGS) entry which is preliminary data.</text>
</comment>
<dbReference type="Proteomes" id="UP000295706">
    <property type="component" value="Unassembled WGS sequence"/>
</dbReference>
<dbReference type="EMBL" id="SMJU01000005">
    <property type="protein sequence ID" value="TDB65912.1"/>
    <property type="molecule type" value="Genomic_DNA"/>
</dbReference>
<accession>A0A4R4KG89</accession>
<dbReference type="OrthoDB" id="953615at2"/>
<gene>
    <name evidence="1" type="ORF">EZE20_09090</name>
</gene>
<evidence type="ECO:0000313" key="1">
    <source>
        <dbReference type="EMBL" id="TDB65912.1"/>
    </source>
</evidence>
<proteinExistence type="predicted"/>
<name>A0A4R4KG89_9BACT</name>
<sequence>MKNNRKDQILIIALFVVSALFLAKAGIGSTLRENGEDSFHFNPLLVDGKPMDFGTLKPGMKGTLTVMSANPASPEAEQISFRVYLRRGEKTVTETSEQVVNQADLGELLKVAMEGDQLVVEPAQEIHQKSRRVLRIVLYKGIQWFPTGIRQDGC</sequence>
<dbReference type="AlphaFoldDB" id="A0A4R4KG89"/>
<reference evidence="1 2" key="1">
    <citation type="submission" date="2019-02" db="EMBL/GenBank/DDBJ databases">
        <title>Arundinibacter roseus gen. nov., sp. nov., a new member of the family Cytophagaceae.</title>
        <authorList>
            <person name="Szuroczki S."/>
            <person name="Khayer B."/>
            <person name="Sproer C."/>
            <person name="Toumi M."/>
            <person name="Szabo A."/>
            <person name="Felfoldi T."/>
            <person name="Schumann P."/>
            <person name="Toth E."/>
        </authorList>
    </citation>
    <scope>NUCLEOTIDE SEQUENCE [LARGE SCALE GENOMIC DNA]</scope>
    <source>
        <strain evidence="1 2">DMA-k-7a</strain>
    </source>
</reference>
<dbReference type="RefSeq" id="WP_132116755.1">
    <property type="nucleotide sequence ID" value="NZ_SMJU01000005.1"/>
</dbReference>
<protein>
    <submittedName>
        <fullName evidence="1">Uncharacterized protein</fullName>
    </submittedName>
</protein>
<evidence type="ECO:0000313" key="2">
    <source>
        <dbReference type="Proteomes" id="UP000295706"/>
    </source>
</evidence>
<keyword evidence="2" id="KW-1185">Reference proteome</keyword>
<organism evidence="1 2">
    <name type="scientific">Arundinibacter roseus</name>
    <dbReference type="NCBI Taxonomy" id="2070510"/>
    <lineage>
        <taxon>Bacteria</taxon>
        <taxon>Pseudomonadati</taxon>
        <taxon>Bacteroidota</taxon>
        <taxon>Cytophagia</taxon>
        <taxon>Cytophagales</taxon>
        <taxon>Spirosomataceae</taxon>
        <taxon>Arundinibacter</taxon>
    </lineage>
</organism>